<evidence type="ECO:0000313" key="2">
    <source>
        <dbReference type="Proteomes" id="UP000297031"/>
    </source>
</evidence>
<dbReference type="Gene3D" id="1.10.1220.10">
    <property type="entry name" value="Met repressor-like"/>
    <property type="match status" value="1"/>
</dbReference>
<dbReference type="RefSeq" id="WP_123395995.1">
    <property type="nucleotide sequence ID" value="NZ_CANQMU010000012.1"/>
</dbReference>
<evidence type="ECO:0000313" key="1">
    <source>
        <dbReference type="EMBL" id="QCD35031.1"/>
    </source>
</evidence>
<dbReference type="InterPro" id="IPR035069">
    <property type="entry name" value="TTHA1013/TTHA0281-like"/>
</dbReference>
<reference evidence="1 2" key="1">
    <citation type="submission" date="2019-02" db="EMBL/GenBank/DDBJ databases">
        <title>Isolation and identification of novel species under the genus Muribaculum.</title>
        <authorList>
            <person name="Miyake S."/>
            <person name="Ding Y."/>
            <person name="Low A."/>
            <person name="Soh M."/>
            <person name="Seedorf H."/>
        </authorList>
    </citation>
    <scope>NUCLEOTIDE SEQUENCE [LARGE SCALE GENOMIC DNA]</scope>
    <source>
        <strain evidence="1 2">TLL-A4</strain>
    </source>
</reference>
<dbReference type="AlphaFoldDB" id="A0A4P7VMK6"/>
<dbReference type="SUPFAM" id="SSF47598">
    <property type="entry name" value="Ribbon-helix-helix"/>
    <property type="match status" value="1"/>
</dbReference>
<dbReference type="GO" id="GO:0006355">
    <property type="term" value="P:regulation of DNA-templated transcription"/>
    <property type="evidence" value="ECO:0007669"/>
    <property type="project" value="InterPro"/>
</dbReference>
<protein>
    <submittedName>
        <fullName evidence="1">Type II toxin-antitoxin system HicB family antitoxin</fullName>
    </submittedName>
</protein>
<dbReference type="EMBL" id="CP039393">
    <property type="protein sequence ID" value="QCD35031.1"/>
    <property type="molecule type" value="Genomic_DNA"/>
</dbReference>
<dbReference type="KEGG" id="mgod:E7746_03610"/>
<keyword evidence="2" id="KW-1185">Reference proteome</keyword>
<gene>
    <name evidence="1" type="ORF">E7746_03610</name>
</gene>
<dbReference type="Pfam" id="PF05534">
    <property type="entry name" value="HicB"/>
    <property type="match status" value="1"/>
</dbReference>
<name>A0A4P7VMK6_9BACT</name>
<organism evidence="1 2">
    <name type="scientific">Muribaculum gordoncarteri</name>
    <dbReference type="NCBI Taxonomy" id="2530390"/>
    <lineage>
        <taxon>Bacteria</taxon>
        <taxon>Pseudomonadati</taxon>
        <taxon>Bacteroidota</taxon>
        <taxon>Bacteroidia</taxon>
        <taxon>Bacteroidales</taxon>
        <taxon>Muribaculaceae</taxon>
        <taxon>Muribaculum</taxon>
    </lineage>
</organism>
<dbReference type="InterPro" id="IPR010985">
    <property type="entry name" value="Ribbon_hlx_hlx"/>
</dbReference>
<sequence length="116" mass="12765">MGYLKYKGYTGSVEFSEEDDCLFGKVQGLHGTLISYEGDTVEEIRADFEGAVDDYLESCKERGIEPAKPYSGKFIVRMTSDLHSRVAAMAEATGTTINEFITRAVTHELDHSATAS</sequence>
<accession>A0A4P7VMK6</accession>
<dbReference type="OrthoDB" id="5297106at2"/>
<dbReference type="InterPro" id="IPR013321">
    <property type="entry name" value="Arc_rbn_hlx_hlx"/>
</dbReference>
<dbReference type="InterPro" id="IPR008651">
    <property type="entry name" value="Uncharacterised_HicB"/>
</dbReference>
<proteinExistence type="predicted"/>
<dbReference type="SUPFAM" id="SSF143100">
    <property type="entry name" value="TTHA1013/TTHA0281-like"/>
    <property type="match status" value="1"/>
</dbReference>
<dbReference type="Proteomes" id="UP000297031">
    <property type="component" value="Chromosome"/>
</dbReference>